<evidence type="ECO:0000313" key="2">
    <source>
        <dbReference type="EMBL" id="MBA8794139.1"/>
    </source>
</evidence>
<evidence type="ECO:0000313" key="3">
    <source>
        <dbReference type="Proteomes" id="UP000523079"/>
    </source>
</evidence>
<dbReference type="AlphaFoldDB" id="A0A7W3IRX3"/>
<keyword evidence="3" id="KW-1185">Reference proteome</keyword>
<name>A0A7W3IRX3_9ACTN</name>
<gene>
    <name evidence="2" type="ORF">FHX74_001744</name>
</gene>
<dbReference type="GO" id="GO:0016787">
    <property type="term" value="F:hydrolase activity"/>
    <property type="evidence" value="ECO:0007669"/>
    <property type="project" value="UniProtKB-KW"/>
</dbReference>
<dbReference type="InterPro" id="IPR029058">
    <property type="entry name" value="AB_hydrolase_fold"/>
</dbReference>
<comment type="caution">
    <text evidence="2">The sequence shown here is derived from an EMBL/GenBank/DDBJ whole genome shotgun (WGS) entry which is preliminary data.</text>
</comment>
<dbReference type="EMBL" id="JACGWT010000002">
    <property type="protein sequence ID" value="MBA8794139.1"/>
    <property type="molecule type" value="Genomic_DNA"/>
</dbReference>
<dbReference type="Proteomes" id="UP000523079">
    <property type="component" value="Unassembled WGS sequence"/>
</dbReference>
<dbReference type="RefSeq" id="WP_182559650.1">
    <property type="nucleotide sequence ID" value="NZ_JACGWT010000002.1"/>
</dbReference>
<dbReference type="PANTHER" id="PTHR22946:SF8">
    <property type="entry name" value="ACETYL XYLAN ESTERASE DOMAIN-CONTAINING PROTEIN"/>
    <property type="match status" value="1"/>
</dbReference>
<protein>
    <submittedName>
        <fullName evidence="2">Dienelactone hydrolase</fullName>
    </submittedName>
</protein>
<proteinExistence type="inferred from homology"/>
<sequence length="391" mass="41888">MTTPSTLPSQPTPIGGYEDWPAHAHGAATWTADDPETDAVARLLGIPALTATDVRTGPSLVVDGVEAQPLDWTVGYGPRTRGWLLRPQGTAEPLPGVLALHCHGGARSVGGEQLVDLGERTRPRARAMQQSAYDGLAPASALARRGYAVLAHDAFSWDSRRFDLSRPTVKLAGLIDALEARWARDGVRPSDDERFDAVSNWHEETVAKTAGILGQTFAGLVLADDLAALDLVAGLPGVDRDRLGCFGFSGGGGRALLLGALDHRVRAAVVSCMMATFASTVPDRIDQHSWLLHAPGLAVHTEWPDLTRLGRARFLVSYRSDDALFTPAGMRAADDRLTVLHRGTDRYTGAFHPGPHGFGATEQAEAWAFLDDALRPAAPAPVHRPPTRRAR</sequence>
<comment type="similarity">
    <text evidence="1">Belongs to the AB hydrolase superfamily.</text>
</comment>
<keyword evidence="2" id="KW-0378">Hydrolase</keyword>
<evidence type="ECO:0000256" key="1">
    <source>
        <dbReference type="ARBA" id="ARBA00008645"/>
    </source>
</evidence>
<dbReference type="PANTHER" id="PTHR22946">
    <property type="entry name" value="DIENELACTONE HYDROLASE DOMAIN-CONTAINING PROTEIN-RELATED"/>
    <property type="match status" value="1"/>
</dbReference>
<dbReference type="Gene3D" id="3.40.50.1820">
    <property type="entry name" value="alpha/beta hydrolase"/>
    <property type="match status" value="1"/>
</dbReference>
<organism evidence="2 3">
    <name type="scientific">Microlunatus kandeliicorticis</name>
    <dbReference type="NCBI Taxonomy" id="1759536"/>
    <lineage>
        <taxon>Bacteria</taxon>
        <taxon>Bacillati</taxon>
        <taxon>Actinomycetota</taxon>
        <taxon>Actinomycetes</taxon>
        <taxon>Propionibacteriales</taxon>
        <taxon>Propionibacteriaceae</taxon>
        <taxon>Microlunatus</taxon>
    </lineage>
</organism>
<reference evidence="2 3" key="1">
    <citation type="submission" date="2020-07" db="EMBL/GenBank/DDBJ databases">
        <title>Sequencing the genomes of 1000 actinobacteria strains.</title>
        <authorList>
            <person name="Klenk H.-P."/>
        </authorList>
    </citation>
    <scope>NUCLEOTIDE SEQUENCE [LARGE SCALE GENOMIC DNA]</scope>
    <source>
        <strain evidence="2 3">DSM 100723</strain>
    </source>
</reference>
<dbReference type="InterPro" id="IPR050261">
    <property type="entry name" value="FrsA_esterase"/>
</dbReference>
<dbReference type="SUPFAM" id="SSF53474">
    <property type="entry name" value="alpha/beta-Hydrolases"/>
    <property type="match status" value="1"/>
</dbReference>
<accession>A0A7W3IRX3</accession>